<evidence type="ECO:0000256" key="2">
    <source>
        <dbReference type="ARBA" id="ARBA00022801"/>
    </source>
</evidence>
<dbReference type="EMBL" id="JAQIFT010000049">
    <property type="protein sequence ID" value="MDA3732611.1"/>
    <property type="molecule type" value="Genomic_DNA"/>
</dbReference>
<dbReference type="CDD" id="cd17909">
    <property type="entry name" value="CheC_ClassI"/>
    <property type="match status" value="1"/>
</dbReference>
<feature type="domain" description="CheC-like protein" evidence="3">
    <location>
        <begin position="13"/>
        <end position="41"/>
    </location>
</feature>
<dbReference type="Proteomes" id="UP001169242">
    <property type="component" value="Unassembled WGS sequence"/>
</dbReference>
<dbReference type="AlphaFoldDB" id="A0AA42DPT8"/>
<gene>
    <name evidence="4" type="ORF">PBV87_14050</name>
</gene>
<dbReference type="InterPro" id="IPR007597">
    <property type="entry name" value="CheC"/>
</dbReference>
<dbReference type="PANTHER" id="PTHR43693:SF1">
    <property type="entry name" value="PROTEIN PHOSPHATASE CHEZ"/>
    <property type="match status" value="1"/>
</dbReference>
<keyword evidence="1" id="KW-0145">Chemotaxis</keyword>
<keyword evidence="5" id="KW-1185">Reference proteome</keyword>
<dbReference type="SUPFAM" id="SSF103039">
    <property type="entry name" value="CheC-like"/>
    <property type="match status" value="1"/>
</dbReference>
<comment type="caution">
    <text evidence="4">The sequence shown here is derived from an EMBL/GenBank/DDBJ whole genome shotgun (WGS) entry which is preliminary data.</text>
</comment>
<evidence type="ECO:0000313" key="4">
    <source>
        <dbReference type="EMBL" id="MDA3732611.1"/>
    </source>
</evidence>
<feature type="domain" description="CheC-like protein" evidence="3">
    <location>
        <begin position="114"/>
        <end position="148"/>
    </location>
</feature>
<dbReference type="Pfam" id="PF04509">
    <property type="entry name" value="CheC"/>
    <property type="match status" value="2"/>
</dbReference>
<dbReference type="InterPro" id="IPR050992">
    <property type="entry name" value="CheZ_family_phosphatases"/>
</dbReference>
<evidence type="ECO:0000313" key="5">
    <source>
        <dbReference type="Proteomes" id="UP001169242"/>
    </source>
</evidence>
<keyword evidence="2" id="KW-0378">Hydrolase</keyword>
<evidence type="ECO:0000259" key="3">
    <source>
        <dbReference type="Pfam" id="PF04509"/>
    </source>
</evidence>
<protein>
    <submittedName>
        <fullName evidence="4">Chemotaxis protein CheC</fullName>
    </submittedName>
</protein>
<name>A0AA42DPT8_9FIRM</name>
<reference evidence="4" key="1">
    <citation type="journal article" date="2023" name="Int. J. Syst. Evol. Microbiol.">
        <title>&lt;i&gt;Holtiella tumoricola&lt;/i&gt; gen. nov. sp. nov., isolated from a human clinical sample.</title>
        <authorList>
            <person name="Allen-Vercoe E."/>
            <person name="Daigneault M.C."/>
            <person name="Vancuren S.J."/>
            <person name="Cochrane K."/>
            <person name="O'Neal L.L."/>
            <person name="Sankaranarayanan K."/>
            <person name="Lawson P.A."/>
        </authorList>
    </citation>
    <scope>NUCLEOTIDE SEQUENCE</scope>
    <source>
        <strain evidence="4">CC70A</strain>
    </source>
</reference>
<accession>A0AA42DPT8</accession>
<dbReference type="GO" id="GO:0006935">
    <property type="term" value="P:chemotaxis"/>
    <property type="evidence" value="ECO:0007669"/>
    <property type="project" value="UniProtKB-KW"/>
</dbReference>
<dbReference type="InterPro" id="IPR028976">
    <property type="entry name" value="CheC-like_sf"/>
</dbReference>
<evidence type="ECO:0000256" key="1">
    <source>
        <dbReference type="ARBA" id="ARBA00022500"/>
    </source>
</evidence>
<organism evidence="4 5">
    <name type="scientific">Holtiella tumoricola</name>
    <dbReference type="NCBI Taxonomy" id="3018743"/>
    <lineage>
        <taxon>Bacteria</taxon>
        <taxon>Bacillati</taxon>
        <taxon>Bacillota</taxon>
        <taxon>Clostridia</taxon>
        <taxon>Lachnospirales</taxon>
        <taxon>Cellulosilyticaceae</taxon>
        <taxon>Holtiella</taxon>
    </lineage>
</organism>
<dbReference type="RefSeq" id="WP_053983910.1">
    <property type="nucleotide sequence ID" value="NZ_JAQIFT010000049.1"/>
</dbReference>
<dbReference type="GO" id="GO:0016787">
    <property type="term" value="F:hydrolase activity"/>
    <property type="evidence" value="ECO:0007669"/>
    <property type="project" value="UniProtKB-KW"/>
</dbReference>
<dbReference type="PANTHER" id="PTHR43693">
    <property type="entry name" value="PROTEIN PHOSPHATASE CHEZ"/>
    <property type="match status" value="1"/>
</dbReference>
<dbReference type="Gene3D" id="3.40.1550.10">
    <property type="entry name" value="CheC-like"/>
    <property type="match status" value="1"/>
</dbReference>
<sequence length="208" mass="23050">MNILNEITPEKIDMLREAGNIGSGNAVTSLSTLLGQSVDMSIATVNIKKIEELNQVLGDEENYIAAMLIEVYGELKAMLLLALEADSAYELVKRILQKEGLWKEESDFNEFDYSVLSETGNILAGAYLNALSTLANLELIPSVPQTVIDMAGAILSFTATEFTQEENAMMFIETKFKDSEELLNGTYILILNQASLERITDSLGRYYE</sequence>
<proteinExistence type="predicted"/>